<keyword evidence="3" id="KW-1185">Reference proteome</keyword>
<gene>
    <name evidence="2" type="ORF">B0T21DRAFT_377395</name>
</gene>
<dbReference type="AlphaFoldDB" id="A0AA40A0X8"/>
<dbReference type="SUPFAM" id="SSF53098">
    <property type="entry name" value="Ribonuclease H-like"/>
    <property type="match status" value="1"/>
</dbReference>
<comment type="caution">
    <text evidence="2">The sequence shown here is derived from an EMBL/GenBank/DDBJ whole genome shotgun (WGS) entry which is preliminary data.</text>
</comment>
<reference evidence="2" key="1">
    <citation type="submission" date="2023-06" db="EMBL/GenBank/DDBJ databases">
        <title>Genome-scale phylogeny and comparative genomics of the fungal order Sordariales.</title>
        <authorList>
            <consortium name="Lawrence Berkeley National Laboratory"/>
            <person name="Hensen N."/>
            <person name="Bonometti L."/>
            <person name="Westerberg I."/>
            <person name="Brannstrom I.O."/>
            <person name="Guillou S."/>
            <person name="Cros-Aarteil S."/>
            <person name="Calhoun S."/>
            <person name="Haridas S."/>
            <person name="Kuo A."/>
            <person name="Mondo S."/>
            <person name="Pangilinan J."/>
            <person name="Riley R."/>
            <person name="Labutti K."/>
            <person name="Andreopoulos B."/>
            <person name="Lipzen A."/>
            <person name="Chen C."/>
            <person name="Yanf M."/>
            <person name="Daum C."/>
            <person name="Ng V."/>
            <person name="Clum A."/>
            <person name="Steindorff A."/>
            <person name="Ohm R."/>
            <person name="Martin F."/>
            <person name="Silar P."/>
            <person name="Natvig D."/>
            <person name="Lalanne C."/>
            <person name="Gautier V."/>
            <person name="Ament-Velasquez S.L."/>
            <person name="Kruys A."/>
            <person name="Hutchinson M.I."/>
            <person name="Powell A.J."/>
            <person name="Barry K."/>
            <person name="Miller A.N."/>
            <person name="Grigoriev I.V."/>
            <person name="Debuchy R."/>
            <person name="Gladieux P."/>
            <person name="Thoren M.H."/>
            <person name="Johannesson H."/>
        </authorList>
    </citation>
    <scope>NUCLEOTIDE SEQUENCE</scope>
    <source>
        <strain evidence="2">CBS 540.89</strain>
    </source>
</reference>
<dbReference type="InterPro" id="IPR036397">
    <property type="entry name" value="RNaseH_sf"/>
</dbReference>
<evidence type="ECO:0000313" key="2">
    <source>
        <dbReference type="EMBL" id="KAK0707219.1"/>
    </source>
</evidence>
<organism evidence="2 3">
    <name type="scientific">Apiosordaria backusii</name>
    <dbReference type="NCBI Taxonomy" id="314023"/>
    <lineage>
        <taxon>Eukaryota</taxon>
        <taxon>Fungi</taxon>
        <taxon>Dikarya</taxon>
        <taxon>Ascomycota</taxon>
        <taxon>Pezizomycotina</taxon>
        <taxon>Sordariomycetes</taxon>
        <taxon>Sordariomycetidae</taxon>
        <taxon>Sordariales</taxon>
        <taxon>Lasiosphaeriaceae</taxon>
        <taxon>Apiosordaria</taxon>
    </lineage>
</organism>
<evidence type="ECO:0008006" key="4">
    <source>
        <dbReference type="Google" id="ProtNLM"/>
    </source>
</evidence>
<evidence type="ECO:0000256" key="1">
    <source>
        <dbReference type="SAM" id="MobiDB-lite"/>
    </source>
</evidence>
<sequence>MPRICTLKLLWNIGNSKVWFSSKKTGLWQSVTPPGPVKPLSIITRSRCSQMGQRCRTRTPRTYQWRVGARSFIGIGTEAHGKHTSLISLYLYNQKTDQTWDQEHVISNGNRDVCDWFVSKIYNSQHAELLAICEALNIVKEKQKGRRKGGHPPLRVLRLFSDSVNALEYVQKGQDLANTDFHMAALQPIVGEIIHLSHRLKELGCSIELRWVPGHRHQVQPHKKADVASRHAAKSGSSR</sequence>
<accession>A0AA40A0X8</accession>
<dbReference type="Gene3D" id="3.30.420.10">
    <property type="entry name" value="Ribonuclease H-like superfamily/Ribonuclease H"/>
    <property type="match status" value="1"/>
</dbReference>
<feature type="region of interest" description="Disordered" evidence="1">
    <location>
        <begin position="218"/>
        <end position="239"/>
    </location>
</feature>
<dbReference type="GO" id="GO:0003676">
    <property type="term" value="F:nucleic acid binding"/>
    <property type="evidence" value="ECO:0007669"/>
    <property type="project" value="InterPro"/>
</dbReference>
<protein>
    <recommendedName>
        <fullName evidence="4">RNase H type-1 domain-containing protein</fullName>
    </recommendedName>
</protein>
<dbReference type="EMBL" id="JAUKTV010000019">
    <property type="protein sequence ID" value="KAK0707219.1"/>
    <property type="molecule type" value="Genomic_DNA"/>
</dbReference>
<dbReference type="Proteomes" id="UP001172159">
    <property type="component" value="Unassembled WGS sequence"/>
</dbReference>
<proteinExistence type="predicted"/>
<name>A0AA40A0X8_9PEZI</name>
<evidence type="ECO:0000313" key="3">
    <source>
        <dbReference type="Proteomes" id="UP001172159"/>
    </source>
</evidence>
<dbReference type="InterPro" id="IPR012337">
    <property type="entry name" value="RNaseH-like_sf"/>
</dbReference>